<dbReference type="OrthoDB" id="1490051at2"/>
<gene>
    <name evidence="2" type="ORF">FOA19_07755</name>
</gene>
<protein>
    <submittedName>
        <fullName evidence="2">T9SS type A sorting domain-containing protein</fullName>
    </submittedName>
</protein>
<dbReference type="EMBL" id="VKKY01000001">
    <property type="protein sequence ID" value="KAA3440535.1"/>
    <property type="molecule type" value="Genomic_DNA"/>
</dbReference>
<dbReference type="Proteomes" id="UP000324133">
    <property type="component" value="Unassembled WGS sequence"/>
</dbReference>
<keyword evidence="3" id="KW-1185">Reference proteome</keyword>
<feature type="domain" description="Secretion system C-terminal sorting" evidence="1">
    <location>
        <begin position="87"/>
        <end position="163"/>
    </location>
</feature>
<dbReference type="AlphaFoldDB" id="A0A5B6TMA6"/>
<evidence type="ECO:0000313" key="2">
    <source>
        <dbReference type="EMBL" id="KAA3440535.1"/>
    </source>
</evidence>
<sequence>MITTFDAQMNPTRLLVQEWDYDKWKFLGDTQYLLTYNPDNVLTEGITKIRMVDGGPLENLSRDVYRDFQTFNITGAAEQLPESSLAVFPNPTSGNLNISLTGAGFKQAQIQLFNLQGKKMYEAMASFRSISTGNHVIPCQQLGAGVYVLRITTDNNKGISRRVVKMK</sequence>
<dbReference type="Pfam" id="PF18962">
    <property type="entry name" value="Por_Secre_tail"/>
    <property type="match status" value="1"/>
</dbReference>
<accession>A0A5B6TMA6</accession>
<evidence type="ECO:0000259" key="1">
    <source>
        <dbReference type="Pfam" id="PF18962"/>
    </source>
</evidence>
<comment type="caution">
    <text evidence="2">The sequence shown here is derived from an EMBL/GenBank/DDBJ whole genome shotgun (WGS) entry which is preliminary data.</text>
</comment>
<organism evidence="2 3">
    <name type="scientific">Rufibacter hautae</name>
    <dbReference type="NCBI Taxonomy" id="2595005"/>
    <lineage>
        <taxon>Bacteria</taxon>
        <taxon>Pseudomonadati</taxon>
        <taxon>Bacteroidota</taxon>
        <taxon>Cytophagia</taxon>
        <taxon>Cytophagales</taxon>
        <taxon>Hymenobacteraceae</taxon>
        <taxon>Rufibacter</taxon>
    </lineage>
</organism>
<name>A0A5B6TMA6_9BACT</name>
<dbReference type="RefSeq" id="WP_149090166.1">
    <property type="nucleotide sequence ID" value="NZ_VKKY01000001.1"/>
</dbReference>
<dbReference type="InterPro" id="IPR026444">
    <property type="entry name" value="Secre_tail"/>
</dbReference>
<dbReference type="NCBIfam" id="TIGR04183">
    <property type="entry name" value="Por_Secre_tail"/>
    <property type="match status" value="1"/>
</dbReference>
<proteinExistence type="predicted"/>
<evidence type="ECO:0000313" key="3">
    <source>
        <dbReference type="Proteomes" id="UP000324133"/>
    </source>
</evidence>
<reference evidence="2 3" key="1">
    <citation type="submission" date="2019-07" db="EMBL/GenBank/DDBJ databases">
        <title>Rufibacter sp. nov., isolated from lake sediment.</title>
        <authorList>
            <person name="Qu J.-H."/>
        </authorList>
    </citation>
    <scope>NUCLEOTIDE SEQUENCE [LARGE SCALE GENOMIC DNA]</scope>
    <source>
        <strain evidence="2 3">NBS58-1</strain>
    </source>
</reference>